<dbReference type="SMART" id="SM00775">
    <property type="entry name" value="LNS2"/>
    <property type="match status" value="1"/>
</dbReference>
<organism evidence="4 5">
    <name type="scientific">Labilithrix luteola</name>
    <dbReference type="NCBI Taxonomy" id="1391654"/>
    <lineage>
        <taxon>Bacteria</taxon>
        <taxon>Pseudomonadati</taxon>
        <taxon>Myxococcota</taxon>
        <taxon>Polyangia</taxon>
        <taxon>Polyangiales</taxon>
        <taxon>Labilitrichaceae</taxon>
        <taxon>Labilithrix</taxon>
    </lineage>
</organism>
<keyword evidence="5" id="KW-1185">Reference proteome</keyword>
<dbReference type="EMBL" id="CP012333">
    <property type="protein sequence ID" value="AKU99011.1"/>
    <property type="molecule type" value="Genomic_DNA"/>
</dbReference>
<evidence type="ECO:0000256" key="2">
    <source>
        <dbReference type="SAM" id="SignalP"/>
    </source>
</evidence>
<reference evidence="4 5" key="1">
    <citation type="submission" date="2015-08" db="EMBL/GenBank/DDBJ databases">
        <authorList>
            <person name="Babu N.S."/>
            <person name="Beckwith C.J."/>
            <person name="Beseler K.G."/>
            <person name="Brison A."/>
            <person name="Carone J.V."/>
            <person name="Caskin T.P."/>
            <person name="Diamond M."/>
            <person name="Durham M.E."/>
            <person name="Foxe J.M."/>
            <person name="Go M."/>
            <person name="Henderson B.A."/>
            <person name="Jones I.B."/>
            <person name="McGettigan J.A."/>
            <person name="Micheletti S.J."/>
            <person name="Nasrallah M.E."/>
            <person name="Ortiz D."/>
            <person name="Piller C.R."/>
            <person name="Privatt S.R."/>
            <person name="Schneider S.L."/>
            <person name="Sharp S."/>
            <person name="Smith T.C."/>
            <person name="Stanton J.D."/>
            <person name="Ullery H.E."/>
            <person name="Wilson R.J."/>
            <person name="Serrano M.G."/>
            <person name="Buck G."/>
            <person name="Lee V."/>
            <person name="Wang Y."/>
            <person name="Carvalho R."/>
            <person name="Voegtly L."/>
            <person name="Shi R."/>
            <person name="Duckworth R."/>
            <person name="Johnson A."/>
            <person name="Loviza R."/>
            <person name="Walstead R."/>
            <person name="Shah Z."/>
            <person name="Kiflezghi M."/>
            <person name="Wade K."/>
            <person name="Ball S.L."/>
            <person name="Bradley K.W."/>
            <person name="Asai D.J."/>
            <person name="Bowman C.A."/>
            <person name="Russell D.A."/>
            <person name="Pope W.H."/>
            <person name="Jacobs-Sera D."/>
            <person name="Hendrix R.W."/>
            <person name="Hatfull G.F."/>
        </authorList>
    </citation>
    <scope>NUCLEOTIDE SEQUENCE [LARGE SCALE GENOMIC DNA]</scope>
    <source>
        <strain evidence="4 5">DSM 27648</strain>
    </source>
</reference>
<dbReference type="InterPro" id="IPR001666">
    <property type="entry name" value="PI_transfer"/>
</dbReference>
<dbReference type="OrthoDB" id="9154097at2"/>
<proteinExistence type="predicted"/>
<accession>A0A0K1Q046</accession>
<name>A0A0K1Q046_9BACT</name>
<dbReference type="STRING" id="1391654.AKJ09_05675"/>
<evidence type="ECO:0000256" key="1">
    <source>
        <dbReference type="SAM" id="MobiDB-lite"/>
    </source>
</evidence>
<sequence length="378" mass="40409">MRCTCWFGVFAAVPVLLVVACGTEAAPIPDAVPEDRPSSPKVRDAGREAETGPTADPQPTYPFVPACVPQPSCDDPSAPVPERARPFTNLLSEALVRLGEPRHRGRDGIYATGDTQWILGKIAYGAADVPLVDEDVDVYVERDCDPSRPWEKLGTAVTTSGTLPTIENVPDDGGHIYFAVPQAQALAEGRHRVRLVVAGDLSFTELIVDIVAKETPLLVSTIDGTLTDDSGNGRSDDDMLLESKLPGAREDAAAVFAKLAQKGSRAIYVTPRSGPLTGRTREFLAQSGFPIGIVHTLPSMRDGDPTRQLTDEIALLRAHGLTVEWAFGGSSNDASAYANANVPPDRRILIDTDAQGGRRIQSYEELLSTANASAELCL</sequence>
<dbReference type="GO" id="GO:0035091">
    <property type="term" value="F:phosphatidylinositol binding"/>
    <property type="evidence" value="ECO:0007669"/>
    <property type="project" value="TreeGrafter"/>
</dbReference>
<dbReference type="GO" id="GO:0008525">
    <property type="term" value="F:phosphatidylcholine transporter activity"/>
    <property type="evidence" value="ECO:0007669"/>
    <property type="project" value="TreeGrafter"/>
</dbReference>
<dbReference type="GO" id="GO:0005737">
    <property type="term" value="C:cytoplasm"/>
    <property type="evidence" value="ECO:0007669"/>
    <property type="project" value="TreeGrafter"/>
</dbReference>
<evidence type="ECO:0000313" key="4">
    <source>
        <dbReference type="EMBL" id="AKU99011.1"/>
    </source>
</evidence>
<dbReference type="Proteomes" id="UP000064967">
    <property type="component" value="Chromosome"/>
</dbReference>
<evidence type="ECO:0000259" key="3">
    <source>
        <dbReference type="SMART" id="SM00775"/>
    </source>
</evidence>
<evidence type="ECO:0000313" key="5">
    <source>
        <dbReference type="Proteomes" id="UP000064967"/>
    </source>
</evidence>
<dbReference type="AlphaFoldDB" id="A0A0K1Q046"/>
<dbReference type="PANTHER" id="PTHR10658:SF11">
    <property type="entry name" value="VIBRATOR, ISOFORM B"/>
    <property type="match status" value="1"/>
</dbReference>
<dbReference type="Pfam" id="PF24695">
    <property type="entry name" value="PITM1-3"/>
    <property type="match status" value="1"/>
</dbReference>
<dbReference type="InterPro" id="IPR031315">
    <property type="entry name" value="LNS2/PITP"/>
</dbReference>
<feature type="domain" description="LNS2/PITP" evidence="3">
    <location>
        <begin position="217"/>
        <end position="362"/>
    </location>
</feature>
<feature type="compositionally biased region" description="Basic and acidic residues" evidence="1">
    <location>
        <begin position="33"/>
        <end position="50"/>
    </location>
</feature>
<dbReference type="GO" id="GO:0008526">
    <property type="term" value="F:phosphatidylinositol transfer activity"/>
    <property type="evidence" value="ECO:0007669"/>
    <property type="project" value="TreeGrafter"/>
</dbReference>
<dbReference type="RefSeq" id="WP_146650236.1">
    <property type="nucleotide sequence ID" value="NZ_CP012333.1"/>
</dbReference>
<dbReference type="SUPFAM" id="SSF56784">
    <property type="entry name" value="HAD-like"/>
    <property type="match status" value="1"/>
</dbReference>
<dbReference type="Pfam" id="PF24694">
    <property type="entry name" value="LNS2_PITM1-3"/>
    <property type="match status" value="1"/>
</dbReference>
<dbReference type="PANTHER" id="PTHR10658">
    <property type="entry name" value="PHOSPHATIDYLINOSITOL TRANSFER PROTEIN"/>
    <property type="match status" value="1"/>
</dbReference>
<dbReference type="GO" id="GO:0031210">
    <property type="term" value="F:phosphatidylcholine binding"/>
    <property type="evidence" value="ECO:0007669"/>
    <property type="project" value="TreeGrafter"/>
</dbReference>
<feature type="signal peptide" evidence="2">
    <location>
        <begin position="1"/>
        <end position="25"/>
    </location>
</feature>
<protein>
    <submittedName>
        <fullName evidence="4">Phosphatidylinositol transfer protein, membrane-associated 2</fullName>
    </submittedName>
</protein>
<feature type="region of interest" description="Disordered" evidence="1">
    <location>
        <begin position="27"/>
        <end position="62"/>
    </location>
</feature>
<feature type="chain" id="PRO_5005466566" evidence="2">
    <location>
        <begin position="26"/>
        <end position="378"/>
    </location>
</feature>
<gene>
    <name evidence="4" type="ORF">AKJ09_05675</name>
</gene>
<keyword evidence="2" id="KW-0732">Signal</keyword>
<dbReference type="KEGG" id="llu:AKJ09_05675"/>
<dbReference type="InterPro" id="IPR036412">
    <property type="entry name" value="HAD-like_sf"/>
</dbReference>
<dbReference type="PROSITE" id="PS51257">
    <property type="entry name" value="PROKAR_LIPOPROTEIN"/>
    <property type="match status" value="1"/>
</dbReference>